<gene>
    <name evidence="2" type="ORF">SNE40_004783</name>
</gene>
<feature type="chain" id="PRO_5042998995" evidence="1">
    <location>
        <begin position="20"/>
        <end position="261"/>
    </location>
</feature>
<evidence type="ECO:0000313" key="3">
    <source>
        <dbReference type="Proteomes" id="UP001347796"/>
    </source>
</evidence>
<protein>
    <submittedName>
        <fullName evidence="2">Uncharacterized protein</fullName>
    </submittedName>
</protein>
<proteinExistence type="predicted"/>
<sequence>MAINIICIIIVTFITVVDGYVYGCYRPPGSTCSNHTVSCGIEEHMMIYHLYYYTKPSTVTCPLLQDEDDCKTSVCCKHGSDDKSTGFNQQDSLLIYKKCSYQQSCSFNSPYSSSTGYDYIEYGFYCVRESRIDYIMNTTTVTTSNWRYLYFSHKLTPTRGLTCSCNITGDHDFYTLYIYLSGESCNSVTITVDTQTLYTCNGEDVFKDYQRAGGVNRTSIKFTNYTSNPDDVIWIQYYKGKYMFIHYSPKSFPFLDRRVDN</sequence>
<name>A0AAN8K667_PATCE</name>
<dbReference type="Proteomes" id="UP001347796">
    <property type="component" value="Unassembled WGS sequence"/>
</dbReference>
<comment type="caution">
    <text evidence="2">The sequence shown here is derived from an EMBL/GenBank/DDBJ whole genome shotgun (WGS) entry which is preliminary data.</text>
</comment>
<dbReference type="AlphaFoldDB" id="A0AAN8K667"/>
<keyword evidence="1" id="KW-0732">Signal</keyword>
<evidence type="ECO:0000256" key="1">
    <source>
        <dbReference type="SAM" id="SignalP"/>
    </source>
</evidence>
<keyword evidence="3" id="KW-1185">Reference proteome</keyword>
<dbReference type="EMBL" id="JAZGQO010000003">
    <property type="protein sequence ID" value="KAK6188644.1"/>
    <property type="molecule type" value="Genomic_DNA"/>
</dbReference>
<accession>A0AAN8K667</accession>
<organism evidence="2 3">
    <name type="scientific">Patella caerulea</name>
    <name type="common">Rayed Mediterranean limpet</name>
    <dbReference type="NCBI Taxonomy" id="87958"/>
    <lineage>
        <taxon>Eukaryota</taxon>
        <taxon>Metazoa</taxon>
        <taxon>Spiralia</taxon>
        <taxon>Lophotrochozoa</taxon>
        <taxon>Mollusca</taxon>
        <taxon>Gastropoda</taxon>
        <taxon>Patellogastropoda</taxon>
        <taxon>Patelloidea</taxon>
        <taxon>Patellidae</taxon>
        <taxon>Patella</taxon>
    </lineage>
</organism>
<evidence type="ECO:0000313" key="2">
    <source>
        <dbReference type="EMBL" id="KAK6188644.1"/>
    </source>
</evidence>
<feature type="signal peptide" evidence="1">
    <location>
        <begin position="1"/>
        <end position="19"/>
    </location>
</feature>
<reference evidence="2 3" key="1">
    <citation type="submission" date="2024-01" db="EMBL/GenBank/DDBJ databases">
        <title>The genome of the rayed Mediterranean limpet Patella caerulea (Linnaeus, 1758).</title>
        <authorList>
            <person name="Anh-Thu Weber A."/>
            <person name="Halstead-Nussloch G."/>
        </authorList>
    </citation>
    <scope>NUCLEOTIDE SEQUENCE [LARGE SCALE GENOMIC DNA]</scope>
    <source>
        <strain evidence="2">AATW-2023a</strain>
        <tissue evidence="2">Whole specimen</tissue>
    </source>
</reference>